<evidence type="ECO:0000313" key="3">
    <source>
        <dbReference type="EMBL" id="CAB5069375.1"/>
    </source>
</evidence>
<dbReference type="AlphaFoldDB" id="A0A6J7UTP0"/>
<gene>
    <name evidence="1" type="ORF">UFOPK3914_00890</name>
    <name evidence="2" type="ORF">UFOPK4173_00578</name>
    <name evidence="3" type="ORF">UFOPK4354_02034</name>
</gene>
<organism evidence="3">
    <name type="scientific">freshwater metagenome</name>
    <dbReference type="NCBI Taxonomy" id="449393"/>
    <lineage>
        <taxon>unclassified sequences</taxon>
        <taxon>metagenomes</taxon>
        <taxon>ecological metagenomes</taxon>
    </lineage>
</organism>
<dbReference type="EMBL" id="CAFBQW010000337">
    <property type="protein sequence ID" value="CAB5069375.1"/>
    <property type="molecule type" value="Genomic_DNA"/>
</dbReference>
<accession>A0A6J7UTP0</accession>
<dbReference type="EMBL" id="CAFBPW010000045">
    <property type="protein sequence ID" value="CAB5030696.1"/>
    <property type="molecule type" value="Genomic_DNA"/>
</dbReference>
<protein>
    <submittedName>
        <fullName evidence="3">Unannotated protein</fullName>
    </submittedName>
</protein>
<sequence>MTGSIPVSGTSEITCRCISRTTTIVDGVGAVVVVVLVLPRGSVDAAAMPATRPSMAEVLTPPARILVVMAAWRFFRFGRAAGLLSDFGVRSDFRVLSVLSVLSVLTIPHPVVF</sequence>
<name>A0A6J7UTP0_9ZZZZ</name>
<proteinExistence type="predicted"/>
<reference evidence="3" key="1">
    <citation type="submission" date="2020-05" db="EMBL/GenBank/DDBJ databases">
        <authorList>
            <person name="Chiriac C."/>
            <person name="Salcher M."/>
            <person name="Ghai R."/>
            <person name="Kavagutti S V."/>
        </authorList>
    </citation>
    <scope>NUCLEOTIDE SEQUENCE</scope>
</reference>
<evidence type="ECO:0000313" key="2">
    <source>
        <dbReference type="EMBL" id="CAB5030696.1"/>
    </source>
</evidence>
<evidence type="ECO:0000313" key="1">
    <source>
        <dbReference type="EMBL" id="CAB4978478.1"/>
    </source>
</evidence>
<dbReference type="EMBL" id="CAFBOG010000067">
    <property type="protein sequence ID" value="CAB4978478.1"/>
    <property type="molecule type" value="Genomic_DNA"/>
</dbReference>